<dbReference type="Pfam" id="PF01722">
    <property type="entry name" value="BolA"/>
    <property type="match status" value="1"/>
</dbReference>
<reference evidence="2" key="1">
    <citation type="submission" date="2023-03" db="EMBL/GenBank/DDBJ databases">
        <authorList>
            <person name="Steffen K."/>
            <person name="Cardenas P."/>
        </authorList>
    </citation>
    <scope>NUCLEOTIDE SEQUENCE</scope>
</reference>
<dbReference type="SUPFAM" id="SSF82657">
    <property type="entry name" value="BolA-like"/>
    <property type="match status" value="1"/>
</dbReference>
<comment type="similarity">
    <text evidence="1">Belongs to the BolA/IbaG family.</text>
</comment>
<dbReference type="InterPro" id="IPR002634">
    <property type="entry name" value="BolA"/>
</dbReference>
<dbReference type="Proteomes" id="UP001174909">
    <property type="component" value="Unassembled WGS sequence"/>
</dbReference>
<sequence>MVYDALKDEMGDERIHALSLKTFSPEQWEKYGA</sequence>
<gene>
    <name evidence="2" type="ORF">GBAR_LOCUS3044</name>
</gene>
<dbReference type="Gene3D" id="3.30.300.90">
    <property type="entry name" value="BolA-like"/>
    <property type="match status" value="1"/>
</dbReference>
<evidence type="ECO:0000256" key="1">
    <source>
        <dbReference type="RuleBase" id="RU003860"/>
    </source>
</evidence>
<evidence type="ECO:0000313" key="3">
    <source>
        <dbReference type="Proteomes" id="UP001174909"/>
    </source>
</evidence>
<comment type="caution">
    <text evidence="2">The sequence shown here is derived from an EMBL/GenBank/DDBJ whole genome shotgun (WGS) entry which is preliminary data.</text>
</comment>
<dbReference type="InterPro" id="IPR036065">
    <property type="entry name" value="BolA-like_sf"/>
</dbReference>
<protein>
    <submittedName>
        <fullName evidence="2">Uncharacterized protein ssr3122</fullName>
    </submittedName>
</protein>
<organism evidence="2 3">
    <name type="scientific">Geodia barretti</name>
    <name type="common">Barrett's horny sponge</name>
    <dbReference type="NCBI Taxonomy" id="519541"/>
    <lineage>
        <taxon>Eukaryota</taxon>
        <taxon>Metazoa</taxon>
        <taxon>Porifera</taxon>
        <taxon>Demospongiae</taxon>
        <taxon>Heteroscleromorpha</taxon>
        <taxon>Tetractinellida</taxon>
        <taxon>Astrophorina</taxon>
        <taxon>Geodiidae</taxon>
        <taxon>Geodia</taxon>
    </lineage>
</organism>
<accession>A0AA35R1S3</accession>
<dbReference type="AlphaFoldDB" id="A0AA35R1S3"/>
<evidence type="ECO:0000313" key="2">
    <source>
        <dbReference type="EMBL" id="CAI8000877.1"/>
    </source>
</evidence>
<name>A0AA35R1S3_GEOBA</name>
<dbReference type="EMBL" id="CASHTH010000420">
    <property type="protein sequence ID" value="CAI8000877.1"/>
    <property type="molecule type" value="Genomic_DNA"/>
</dbReference>
<proteinExistence type="inferred from homology"/>
<keyword evidence="3" id="KW-1185">Reference proteome</keyword>